<reference evidence="3" key="1">
    <citation type="journal article" date="2019" name="Int. J. Syst. Evol. Microbiol.">
        <title>The Global Catalogue of Microorganisms (GCM) 10K type strain sequencing project: providing services to taxonomists for standard genome sequencing and annotation.</title>
        <authorList>
            <consortium name="The Broad Institute Genomics Platform"/>
            <consortium name="The Broad Institute Genome Sequencing Center for Infectious Disease"/>
            <person name="Wu L."/>
            <person name="Ma J."/>
        </authorList>
    </citation>
    <scope>NUCLEOTIDE SEQUENCE [LARGE SCALE GENOMIC DNA]</scope>
    <source>
        <strain evidence="3">CCM 8937</strain>
    </source>
</reference>
<organism evidence="2 3">
    <name type="scientific">Lapidilactobacillus gannanensis</name>
    <dbReference type="NCBI Taxonomy" id="2486002"/>
    <lineage>
        <taxon>Bacteria</taxon>
        <taxon>Bacillati</taxon>
        <taxon>Bacillota</taxon>
        <taxon>Bacilli</taxon>
        <taxon>Lactobacillales</taxon>
        <taxon>Lactobacillaceae</taxon>
        <taxon>Lapidilactobacillus</taxon>
    </lineage>
</organism>
<accession>A0ABW4BPX3</accession>
<evidence type="ECO:0008006" key="4">
    <source>
        <dbReference type="Google" id="ProtNLM"/>
    </source>
</evidence>
<dbReference type="Proteomes" id="UP001597191">
    <property type="component" value="Unassembled WGS sequence"/>
</dbReference>
<evidence type="ECO:0000313" key="3">
    <source>
        <dbReference type="Proteomes" id="UP001597191"/>
    </source>
</evidence>
<protein>
    <recommendedName>
        <fullName evidence="4">NfeD-like C-terminal domain-containing protein</fullName>
    </recommendedName>
</protein>
<dbReference type="InterPro" id="IPR012340">
    <property type="entry name" value="NA-bd_OB-fold"/>
</dbReference>
<keyword evidence="3" id="KW-1185">Reference proteome</keyword>
<keyword evidence="1" id="KW-1133">Transmembrane helix</keyword>
<gene>
    <name evidence="2" type="ORF">ACFQ4R_05190</name>
</gene>
<name>A0ABW4BPX3_9LACO</name>
<keyword evidence="1" id="KW-0812">Transmembrane</keyword>
<dbReference type="Gene3D" id="2.40.50.140">
    <property type="entry name" value="Nucleic acid-binding proteins"/>
    <property type="match status" value="1"/>
</dbReference>
<dbReference type="RefSeq" id="WP_225420159.1">
    <property type="nucleotide sequence ID" value="NZ_JBHTOH010000032.1"/>
</dbReference>
<evidence type="ECO:0000313" key="2">
    <source>
        <dbReference type="EMBL" id="MFD1411002.1"/>
    </source>
</evidence>
<comment type="caution">
    <text evidence="2">The sequence shown here is derived from an EMBL/GenBank/DDBJ whole genome shotgun (WGS) entry which is preliminary data.</text>
</comment>
<sequence length="154" mass="16918">MIGNFLLFATSLRVSTSLTSLFHAPNTWQKWTFIGLLVVATLLVLWLLLSLIFIPIFHLLNHLLTHADNSTIMPQQDLLTGTLTLGVSDLVTGEVMISGGGRARQTYAARLYQPDQEPELAALPKGARVVVVNVIKGVAYVIPFQEPTTELHQA</sequence>
<keyword evidence="1" id="KW-0472">Membrane</keyword>
<dbReference type="EMBL" id="JBHTOH010000032">
    <property type="protein sequence ID" value="MFD1411002.1"/>
    <property type="molecule type" value="Genomic_DNA"/>
</dbReference>
<feature type="transmembrane region" description="Helical" evidence="1">
    <location>
        <begin position="33"/>
        <end position="60"/>
    </location>
</feature>
<proteinExistence type="predicted"/>
<evidence type="ECO:0000256" key="1">
    <source>
        <dbReference type="SAM" id="Phobius"/>
    </source>
</evidence>